<evidence type="ECO:0000313" key="2">
    <source>
        <dbReference type="Proteomes" id="UP000070394"/>
    </source>
</evidence>
<proteinExistence type="predicted"/>
<dbReference type="AlphaFoldDB" id="A0A133ZRL3"/>
<dbReference type="STRING" id="467210.HMPREF1866_01244"/>
<comment type="caution">
    <text evidence="1">The sequence shown here is derived from an EMBL/GenBank/DDBJ whole genome shotgun (WGS) entry which is preliminary data.</text>
</comment>
<evidence type="ECO:0000313" key="1">
    <source>
        <dbReference type="EMBL" id="KXB58068.1"/>
    </source>
</evidence>
<accession>A0A133ZRL3</accession>
<gene>
    <name evidence="1" type="ORF">HMPREF1866_01244</name>
</gene>
<name>A0A133ZRL3_9FIRM</name>
<dbReference type="EMBL" id="LSDA01000065">
    <property type="protein sequence ID" value="KXB58068.1"/>
    <property type="molecule type" value="Genomic_DNA"/>
</dbReference>
<reference evidence="2" key="1">
    <citation type="submission" date="2016-01" db="EMBL/GenBank/DDBJ databases">
        <authorList>
            <person name="Mitreva M."/>
            <person name="Pepin K.H."/>
            <person name="Mihindukulasuriya K.A."/>
            <person name="Fulton R."/>
            <person name="Fronick C."/>
            <person name="O'Laughlin M."/>
            <person name="Miner T."/>
            <person name="Herter B."/>
            <person name="Rosa B.A."/>
            <person name="Cordes M."/>
            <person name="Tomlinson C."/>
            <person name="Wollam A."/>
            <person name="Palsikar V.B."/>
            <person name="Mardis E.R."/>
            <person name="Wilson R.K."/>
        </authorList>
    </citation>
    <scope>NUCLEOTIDE SEQUENCE [LARGE SCALE GENOMIC DNA]</scope>
    <source>
        <strain evidence="2">DNF00896</strain>
    </source>
</reference>
<dbReference type="Proteomes" id="UP000070394">
    <property type="component" value="Unassembled WGS sequence"/>
</dbReference>
<protein>
    <submittedName>
        <fullName evidence="1">Uncharacterized protein</fullName>
    </submittedName>
</protein>
<keyword evidence="2" id="KW-1185">Reference proteome</keyword>
<sequence length="51" mass="6051">MRKLGEGRLSKLSFIVEIGRRQHSKYSSIYKKILCFLKILSYIRLVFGGMW</sequence>
<dbReference type="PATRIC" id="fig|467210.3.peg.1234"/>
<organism evidence="1 2">
    <name type="scientific">Lachnoanaerobaculum saburreum</name>
    <dbReference type="NCBI Taxonomy" id="467210"/>
    <lineage>
        <taxon>Bacteria</taxon>
        <taxon>Bacillati</taxon>
        <taxon>Bacillota</taxon>
        <taxon>Clostridia</taxon>
        <taxon>Lachnospirales</taxon>
        <taxon>Lachnospiraceae</taxon>
        <taxon>Lachnoanaerobaculum</taxon>
    </lineage>
</organism>